<evidence type="ECO:0000256" key="1">
    <source>
        <dbReference type="ARBA" id="ARBA00004395"/>
    </source>
</evidence>
<comment type="subcellular location">
    <subcellularLocation>
        <location evidence="3">Cytoplasm</location>
    </subcellularLocation>
    <subcellularLocation>
        <location evidence="1">Golgi apparatus membrane</location>
        <topology evidence="1">Peripheral membrane protein</topology>
    </subcellularLocation>
    <subcellularLocation>
        <location evidence="2">Mitochondrion outer membrane</location>
        <topology evidence="2">Peripheral membrane protein</topology>
    </subcellularLocation>
</comment>
<dbReference type="CDD" id="cd07616">
    <property type="entry name" value="BAR_Endophilin_B1"/>
    <property type="match status" value="1"/>
</dbReference>
<dbReference type="Gene3D" id="2.30.30.40">
    <property type="entry name" value="SH3 Domains"/>
    <property type="match status" value="1"/>
</dbReference>
<sequence>MNIMDFNVKKLAADAGTFLSRAVQFTEEKLGQAEKTELDAHLENLLSKAECTKIWTEKIMKQTEVLLQPNPNARIEEFVYEKLDRKAPSRINNPELLGQYMIDAGTEFGPGTAYGNALIKCGETQKRIGTADRELIQTSALNFLTPLRNFIEGDYKTIAKERKLLQNKRLDLDAAKTRLKKAKAAETRASQLNSARLEGDNIMIWAEEVTKSEQELRITQSEFDRQAEITRLLLEGISSTHAHHLRCLNDFVEAQMTYYAQCYQYMLDLQKQLGSFPSNYHSNNNQTSMAPVPSASSNVIGSSALTSTSNLVITSPSNLTDLKECSGSRRARVLYDYDAANSTELSLLADEVITVFSVVGMDSDWLMGERGNQKGRVPITYLELLN</sequence>
<dbReference type="InterPro" id="IPR035695">
    <property type="entry name" value="SH3GLB1_BAR"/>
</dbReference>
<keyword evidence="12" id="KW-0446">Lipid-binding</keyword>
<evidence type="ECO:0000256" key="5">
    <source>
        <dbReference type="ARBA" id="ARBA00018361"/>
    </source>
</evidence>
<comment type="similarity">
    <text evidence="4">Belongs to the endophilin family.</text>
</comment>
<evidence type="ECO:0000256" key="17">
    <source>
        <dbReference type="SAM" id="Coils"/>
    </source>
</evidence>
<evidence type="ECO:0000256" key="4">
    <source>
        <dbReference type="ARBA" id="ARBA00006697"/>
    </source>
</evidence>
<evidence type="ECO:0000256" key="7">
    <source>
        <dbReference type="ARBA" id="ARBA00022490"/>
    </source>
</evidence>
<evidence type="ECO:0000256" key="9">
    <source>
        <dbReference type="ARBA" id="ARBA00022787"/>
    </source>
</evidence>
<dbReference type="InterPro" id="IPR036028">
    <property type="entry name" value="SH3-like_dom_sf"/>
</dbReference>
<dbReference type="SMART" id="SM00326">
    <property type="entry name" value="SH3"/>
    <property type="match status" value="1"/>
</dbReference>
<dbReference type="InterPro" id="IPR001452">
    <property type="entry name" value="SH3_domain"/>
</dbReference>
<dbReference type="SUPFAM" id="SSF50044">
    <property type="entry name" value="SH3-domain"/>
    <property type="match status" value="1"/>
</dbReference>
<keyword evidence="8" id="KW-0053">Apoptosis</keyword>
<evidence type="ECO:0000256" key="2">
    <source>
        <dbReference type="ARBA" id="ARBA00004450"/>
    </source>
</evidence>
<protein>
    <recommendedName>
        <fullName evidence="5">Endophilin-B1</fullName>
    </recommendedName>
    <alternativeName>
        <fullName evidence="15">SH3 domain-containing GRB2-like protein B1</fullName>
    </alternativeName>
</protein>
<keyword evidence="6 16" id="KW-0728">SH3 domain</keyword>
<name>A0A8C6D560_MOSMO</name>
<dbReference type="GeneTree" id="ENSGT00940000155667"/>
<dbReference type="Pfam" id="PF14604">
    <property type="entry name" value="SH3_9"/>
    <property type="match status" value="1"/>
</dbReference>
<dbReference type="PROSITE" id="PS51021">
    <property type="entry name" value="BAR"/>
    <property type="match status" value="1"/>
</dbReference>
<keyword evidence="7" id="KW-0963">Cytoplasm</keyword>
<evidence type="ECO:0000259" key="18">
    <source>
        <dbReference type="PROSITE" id="PS50002"/>
    </source>
</evidence>
<evidence type="ECO:0000313" key="21">
    <source>
        <dbReference type="Proteomes" id="UP000694544"/>
    </source>
</evidence>
<feature type="domain" description="SH3" evidence="18">
    <location>
        <begin position="326"/>
        <end position="386"/>
    </location>
</feature>
<reference evidence="20" key="1">
    <citation type="submission" date="2025-08" db="UniProtKB">
        <authorList>
            <consortium name="Ensembl"/>
        </authorList>
    </citation>
    <scope>IDENTIFICATION</scope>
</reference>
<dbReference type="InterPro" id="IPR027267">
    <property type="entry name" value="AH/BAR_dom_sf"/>
</dbReference>
<dbReference type="InterPro" id="IPR028503">
    <property type="entry name" value="SH3GLB_SH3"/>
</dbReference>
<dbReference type="GO" id="GO:0000139">
    <property type="term" value="C:Golgi membrane"/>
    <property type="evidence" value="ECO:0007669"/>
    <property type="project" value="UniProtKB-SubCell"/>
</dbReference>
<dbReference type="Pfam" id="PF03114">
    <property type="entry name" value="BAR"/>
    <property type="match status" value="1"/>
</dbReference>
<dbReference type="FunFam" id="1.20.1270.60:FF:000017">
    <property type="entry name" value="endophilin-B2 isoform X1"/>
    <property type="match status" value="1"/>
</dbReference>
<dbReference type="FunFam" id="2.30.30.40:FF:000028">
    <property type="entry name" value="endophilin-B2 isoform X1"/>
    <property type="match status" value="1"/>
</dbReference>
<organism evidence="20 21">
    <name type="scientific">Moschus moschiferus</name>
    <name type="common">Siberian musk deer</name>
    <name type="synonym">Moschus sibiricus</name>
    <dbReference type="NCBI Taxonomy" id="68415"/>
    <lineage>
        <taxon>Eukaryota</taxon>
        <taxon>Metazoa</taxon>
        <taxon>Chordata</taxon>
        <taxon>Craniata</taxon>
        <taxon>Vertebrata</taxon>
        <taxon>Euteleostomi</taxon>
        <taxon>Mammalia</taxon>
        <taxon>Eutheria</taxon>
        <taxon>Laurasiatheria</taxon>
        <taxon>Artiodactyla</taxon>
        <taxon>Ruminantia</taxon>
        <taxon>Pecora</taxon>
        <taxon>Moschidae</taxon>
        <taxon>Moschus</taxon>
    </lineage>
</organism>
<evidence type="ECO:0000256" key="13">
    <source>
        <dbReference type="ARBA" id="ARBA00023128"/>
    </source>
</evidence>
<keyword evidence="10" id="KW-0333">Golgi apparatus</keyword>
<evidence type="ECO:0000256" key="6">
    <source>
        <dbReference type="ARBA" id="ARBA00022443"/>
    </source>
</evidence>
<dbReference type="InterPro" id="IPR050384">
    <property type="entry name" value="Endophilin_SH3RF"/>
</dbReference>
<evidence type="ECO:0000256" key="12">
    <source>
        <dbReference type="ARBA" id="ARBA00023121"/>
    </source>
</evidence>
<dbReference type="AlphaFoldDB" id="A0A8C6D560"/>
<evidence type="ECO:0000256" key="3">
    <source>
        <dbReference type="ARBA" id="ARBA00004496"/>
    </source>
</evidence>
<gene>
    <name evidence="20" type="primary">SH3GLB1</name>
</gene>
<dbReference type="Proteomes" id="UP000694544">
    <property type="component" value="Unplaced"/>
</dbReference>
<feature type="coiled-coil region" evidence="17">
    <location>
        <begin position="158"/>
        <end position="185"/>
    </location>
</feature>
<dbReference type="GO" id="GO:0006915">
    <property type="term" value="P:apoptotic process"/>
    <property type="evidence" value="ECO:0007669"/>
    <property type="project" value="UniProtKB-KW"/>
</dbReference>
<dbReference type="GO" id="GO:0005741">
    <property type="term" value="C:mitochondrial outer membrane"/>
    <property type="evidence" value="ECO:0007669"/>
    <property type="project" value="UniProtKB-SubCell"/>
</dbReference>
<dbReference type="Ensembl" id="ENSMMST00000007233.1">
    <property type="protein sequence ID" value="ENSMMSP00000006567.1"/>
    <property type="gene ID" value="ENSMMSG00000004787.1"/>
</dbReference>
<dbReference type="InterPro" id="IPR004148">
    <property type="entry name" value="BAR_dom"/>
</dbReference>
<dbReference type="PROSITE" id="PS50002">
    <property type="entry name" value="SH3"/>
    <property type="match status" value="1"/>
</dbReference>
<evidence type="ECO:0000256" key="11">
    <source>
        <dbReference type="ARBA" id="ARBA00023054"/>
    </source>
</evidence>
<keyword evidence="21" id="KW-1185">Reference proteome</keyword>
<accession>A0A8C6D560</accession>
<evidence type="ECO:0000256" key="14">
    <source>
        <dbReference type="ARBA" id="ARBA00023136"/>
    </source>
</evidence>
<evidence type="ECO:0000313" key="20">
    <source>
        <dbReference type="Ensembl" id="ENSMMSP00000006567.1"/>
    </source>
</evidence>
<evidence type="ECO:0000256" key="16">
    <source>
        <dbReference type="PROSITE-ProRule" id="PRU00192"/>
    </source>
</evidence>
<reference evidence="20" key="2">
    <citation type="submission" date="2025-09" db="UniProtKB">
        <authorList>
            <consortium name="Ensembl"/>
        </authorList>
    </citation>
    <scope>IDENTIFICATION</scope>
</reference>
<keyword evidence="9" id="KW-1000">Mitochondrion outer membrane</keyword>
<dbReference type="GO" id="GO:0008289">
    <property type="term" value="F:lipid binding"/>
    <property type="evidence" value="ECO:0007669"/>
    <property type="project" value="UniProtKB-KW"/>
</dbReference>
<evidence type="ECO:0000256" key="8">
    <source>
        <dbReference type="ARBA" id="ARBA00022703"/>
    </source>
</evidence>
<keyword evidence="14" id="KW-0472">Membrane</keyword>
<keyword evidence="13" id="KW-0496">Mitochondrion</keyword>
<dbReference type="PANTHER" id="PTHR14167">
    <property type="entry name" value="SH3 DOMAIN-CONTAINING"/>
    <property type="match status" value="1"/>
</dbReference>
<keyword evidence="11 17" id="KW-0175">Coiled coil</keyword>
<evidence type="ECO:0000256" key="15">
    <source>
        <dbReference type="ARBA" id="ARBA00033266"/>
    </source>
</evidence>
<feature type="domain" description="BAR" evidence="19">
    <location>
        <begin position="27"/>
        <end position="282"/>
    </location>
</feature>
<dbReference type="GO" id="GO:0061024">
    <property type="term" value="P:membrane organization"/>
    <property type="evidence" value="ECO:0007669"/>
    <property type="project" value="TreeGrafter"/>
</dbReference>
<evidence type="ECO:0000259" key="19">
    <source>
        <dbReference type="PROSITE" id="PS51021"/>
    </source>
</evidence>
<dbReference type="PANTHER" id="PTHR14167:SF52">
    <property type="entry name" value="ENDOPHILIN-B1"/>
    <property type="match status" value="1"/>
</dbReference>
<dbReference type="SMART" id="SM00721">
    <property type="entry name" value="BAR"/>
    <property type="match status" value="1"/>
</dbReference>
<dbReference type="SUPFAM" id="SSF103657">
    <property type="entry name" value="BAR/IMD domain-like"/>
    <property type="match status" value="1"/>
</dbReference>
<dbReference type="CDD" id="cd11945">
    <property type="entry name" value="SH3_Endophilin_B1"/>
    <property type="match status" value="1"/>
</dbReference>
<proteinExistence type="inferred from homology"/>
<dbReference type="Gene3D" id="1.20.1270.60">
    <property type="entry name" value="Arfaptin homology (AH) domain/BAR domain"/>
    <property type="match status" value="1"/>
</dbReference>
<evidence type="ECO:0000256" key="10">
    <source>
        <dbReference type="ARBA" id="ARBA00023034"/>
    </source>
</evidence>